<dbReference type="RefSeq" id="WP_096480527.1">
    <property type="nucleotide sequence ID" value="NZ_CP023466.1"/>
</dbReference>
<dbReference type="Pfam" id="PF01996">
    <property type="entry name" value="F420_ligase"/>
    <property type="match status" value="2"/>
</dbReference>
<evidence type="ECO:0000256" key="1">
    <source>
        <dbReference type="ARBA" id="ARBA00022598"/>
    </source>
</evidence>
<keyword evidence="2" id="KW-0479">Metal-binding</keyword>
<keyword evidence="8" id="KW-0511">Multifunctional enzyme</keyword>
<feature type="domain" description="Nitroreductase" evidence="9">
    <location>
        <begin position="250"/>
        <end position="419"/>
    </location>
</feature>
<keyword evidence="1 11" id="KW-0436">Ligase</keyword>
<dbReference type="InterPro" id="IPR008225">
    <property type="entry name" value="F420-0_g-glutamyl_ligase"/>
</dbReference>
<evidence type="ECO:0000256" key="2">
    <source>
        <dbReference type="ARBA" id="ARBA00022723"/>
    </source>
</evidence>
<protein>
    <submittedName>
        <fullName evidence="11">Coenzyme F420-0:L-glutamate ligase</fullName>
    </submittedName>
</protein>
<dbReference type="Gene3D" id="3.40.109.10">
    <property type="entry name" value="NADH Oxidase"/>
    <property type="match status" value="1"/>
</dbReference>
<evidence type="ECO:0000256" key="5">
    <source>
        <dbReference type="ARBA" id="ARBA00022958"/>
    </source>
</evidence>
<dbReference type="NCBIfam" id="TIGR01916">
    <property type="entry name" value="F420_cofE"/>
    <property type="match status" value="1"/>
</dbReference>
<accession>A0AB33ECT3</accession>
<feature type="domain" description="Coenzyme F420:L-glutamate ligase-like" evidence="10">
    <location>
        <begin position="20"/>
        <end position="66"/>
    </location>
</feature>
<evidence type="ECO:0000256" key="3">
    <source>
        <dbReference type="ARBA" id="ARBA00022741"/>
    </source>
</evidence>
<keyword evidence="4" id="KW-0460">Magnesium</keyword>
<gene>
    <name evidence="11" type="ORF">CNN82_18080</name>
</gene>
<name>A0AB33ECT3_9PSED</name>
<dbReference type="InterPro" id="IPR002847">
    <property type="entry name" value="F420-0_gamma-glut_ligase-dom"/>
</dbReference>
<dbReference type="PANTHER" id="PTHR47917:SF1">
    <property type="entry name" value="COENZYME F420:L-GLUTAMATE LIGASE"/>
    <property type="match status" value="1"/>
</dbReference>
<dbReference type="GO" id="GO:0046872">
    <property type="term" value="F:metal ion binding"/>
    <property type="evidence" value="ECO:0007669"/>
    <property type="project" value="UniProtKB-KW"/>
</dbReference>
<evidence type="ECO:0000256" key="6">
    <source>
        <dbReference type="ARBA" id="ARBA00023134"/>
    </source>
</evidence>
<keyword evidence="3" id="KW-0547">Nucleotide-binding</keyword>
<dbReference type="Proteomes" id="UP000218385">
    <property type="component" value="Chromosome"/>
</dbReference>
<dbReference type="Pfam" id="PF00881">
    <property type="entry name" value="Nitroreductase"/>
    <property type="match status" value="1"/>
</dbReference>
<evidence type="ECO:0000259" key="9">
    <source>
        <dbReference type="Pfam" id="PF00881"/>
    </source>
</evidence>
<dbReference type="Gene3D" id="3.30.1330.100">
    <property type="entry name" value="CofE-like"/>
    <property type="match status" value="2"/>
</dbReference>
<sequence length="439" mass="47446">MSTSIYAGNRCLEITALSGLPEVRPGDDIAALIAEAVRSHDAGLCDGDILVVTSKIVSKAEGRVRTDESRAVTIIEETARVVARRGDVVIAQTHHGFVMAAAGVDASNTERGTVLMLPLDPDASAARIRRGIRDRLGINVGVILSDTFGRPWRIGQTDLAIGVAGVWPTLDYKGMDDSYGNPLQVTHIALSDEIAAAGDLVKGKLTGTPIAVVRGLAQYTVNCEGRGVAELVRAPEEDMFRYGSRDVVFARRTIKSFSAQPVDSEKVARAVMAATAAPVPHERLPWRFVLLESAQRRRALVDTLDEAMSSNLRGDGMSEVSIAKLIQCDDVLRNAPYLVVPCMVVEDALAYRDERRTAAEREVFVMSMGAGVQNFLIQLAVEGLGSAWVTSTMFCGDRVREVLDLPPGWEPMGAVAIGHPATVPSERETRQATDFILRR</sequence>
<dbReference type="EMBL" id="CP023466">
    <property type="protein sequence ID" value="ATE78241.1"/>
    <property type="molecule type" value="Genomic_DNA"/>
</dbReference>
<evidence type="ECO:0000256" key="8">
    <source>
        <dbReference type="ARBA" id="ARBA00023268"/>
    </source>
</evidence>
<dbReference type="PANTHER" id="PTHR47917">
    <property type="match status" value="1"/>
</dbReference>
<dbReference type="InterPro" id="IPR029479">
    <property type="entry name" value="Nitroreductase"/>
</dbReference>
<feature type="domain" description="Coenzyme F420:L-glutamate ligase-like" evidence="10">
    <location>
        <begin position="69"/>
        <end position="215"/>
    </location>
</feature>
<reference evidence="11 12" key="1">
    <citation type="submission" date="2017-09" db="EMBL/GenBank/DDBJ databases">
        <title>Complete Genome sequence of Lysobacter capsici KNU-15.</title>
        <authorList>
            <person name="Kim M.-C."/>
            <person name="Yi H."/>
            <person name="Lee D.-W."/>
            <person name="Shin J.-H."/>
        </authorList>
    </citation>
    <scope>NUCLEOTIDE SEQUENCE [LARGE SCALE GENOMIC DNA]</scope>
    <source>
        <strain evidence="11 12">KNU-15</strain>
    </source>
</reference>
<evidence type="ECO:0000313" key="11">
    <source>
        <dbReference type="EMBL" id="ATE78241.1"/>
    </source>
</evidence>
<proteinExistence type="predicted"/>
<keyword evidence="5" id="KW-0630">Potassium</keyword>
<keyword evidence="7" id="KW-0464">Manganese</keyword>
<keyword evidence="6" id="KW-0342">GTP-binding</keyword>
<dbReference type="SUPFAM" id="SSF55469">
    <property type="entry name" value="FMN-dependent nitroreductase-like"/>
    <property type="match status" value="1"/>
</dbReference>
<evidence type="ECO:0000256" key="7">
    <source>
        <dbReference type="ARBA" id="ARBA00023211"/>
    </source>
</evidence>
<evidence type="ECO:0000313" key="12">
    <source>
        <dbReference type="Proteomes" id="UP000218385"/>
    </source>
</evidence>
<evidence type="ECO:0000256" key="4">
    <source>
        <dbReference type="ARBA" id="ARBA00022842"/>
    </source>
</evidence>
<dbReference type="GO" id="GO:0016491">
    <property type="term" value="F:oxidoreductase activity"/>
    <property type="evidence" value="ECO:0007669"/>
    <property type="project" value="InterPro"/>
</dbReference>
<organism evidence="11 12">
    <name type="scientific">Pseudomonas frederiksbergensis</name>
    <dbReference type="NCBI Taxonomy" id="104087"/>
    <lineage>
        <taxon>Bacteria</taxon>
        <taxon>Pseudomonadati</taxon>
        <taxon>Pseudomonadota</taxon>
        <taxon>Gammaproteobacteria</taxon>
        <taxon>Pseudomonadales</taxon>
        <taxon>Pseudomonadaceae</taxon>
        <taxon>Pseudomonas</taxon>
    </lineage>
</organism>
<dbReference type="GO" id="GO:0052618">
    <property type="term" value="F:coenzyme F420-0:L-glutamate ligase activity"/>
    <property type="evidence" value="ECO:0007669"/>
    <property type="project" value="TreeGrafter"/>
</dbReference>
<evidence type="ECO:0000259" key="10">
    <source>
        <dbReference type="Pfam" id="PF01996"/>
    </source>
</evidence>
<dbReference type="SUPFAM" id="SSF144010">
    <property type="entry name" value="CofE-like"/>
    <property type="match status" value="1"/>
</dbReference>
<dbReference type="AlphaFoldDB" id="A0AB33ECT3"/>
<dbReference type="GO" id="GO:0005525">
    <property type="term" value="F:GTP binding"/>
    <property type="evidence" value="ECO:0007669"/>
    <property type="project" value="UniProtKB-KW"/>
</dbReference>
<dbReference type="NCBIfam" id="NF009810">
    <property type="entry name" value="PRK13294.1"/>
    <property type="match status" value="1"/>
</dbReference>
<dbReference type="InterPro" id="IPR000415">
    <property type="entry name" value="Nitroreductase-like"/>
</dbReference>